<sequence length="71" mass="8297">MIAADYSPMFEVLTPKTQVRRTRLDPPTYVTTVLSFRSEECLSGLFRVRYFLYYVYGSRADDLSAFVVVRM</sequence>
<organism evidence="1 2">
    <name type="scientific">Ascaris lumbricoides</name>
    <name type="common">Giant roundworm</name>
    <dbReference type="NCBI Taxonomy" id="6252"/>
    <lineage>
        <taxon>Eukaryota</taxon>
        <taxon>Metazoa</taxon>
        <taxon>Ecdysozoa</taxon>
        <taxon>Nematoda</taxon>
        <taxon>Chromadorea</taxon>
        <taxon>Rhabditida</taxon>
        <taxon>Spirurina</taxon>
        <taxon>Ascaridomorpha</taxon>
        <taxon>Ascaridoidea</taxon>
        <taxon>Ascarididae</taxon>
        <taxon>Ascaris</taxon>
    </lineage>
</organism>
<protein>
    <submittedName>
        <fullName evidence="2">Uncharacterized protein</fullName>
    </submittedName>
</protein>
<keyword evidence="1" id="KW-1185">Reference proteome</keyword>
<dbReference type="AlphaFoldDB" id="A0A0M3IL36"/>
<proteinExistence type="predicted"/>
<name>A0A0M3IL36_ASCLU</name>
<evidence type="ECO:0000313" key="2">
    <source>
        <dbReference type="WBParaSite" id="ALUE_0001946401-mRNA-1"/>
    </source>
</evidence>
<accession>A0A0M3IL36</accession>
<reference evidence="2" key="1">
    <citation type="submission" date="2017-02" db="UniProtKB">
        <authorList>
            <consortium name="WormBaseParasite"/>
        </authorList>
    </citation>
    <scope>IDENTIFICATION</scope>
</reference>
<dbReference type="Proteomes" id="UP000036681">
    <property type="component" value="Unplaced"/>
</dbReference>
<dbReference type="WBParaSite" id="ALUE_0001946401-mRNA-1">
    <property type="protein sequence ID" value="ALUE_0001946401-mRNA-1"/>
    <property type="gene ID" value="ALUE_0001946401"/>
</dbReference>
<evidence type="ECO:0000313" key="1">
    <source>
        <dbReference type="Proteomes" id="UP000036681"/>
    </source>
</evidence>